<feature type="domain" description="MobA/VirD2-like nuclease" evidence="2">
    <location>
        <begin position="123"/>
        <end position="215"/>
    </location>
</feature>
<name>A0A9X1B6Y0_9GAMM</name>
<gene>
    <name evidence="3" type="ORF">CKO42_24795</name>
</gene>
<reference evidence="3 4" key="1">
    <citation type="journal article" date="2020" name="Microorganisms">
        <title>Osmotic Adaptation and Compatible Solute Biosynthesis of Phototrophic Bacteria as Revealed from Genome Analyses.</title>
        <authorList>
            <person name="Imhoff J.F."/>
            <person name="Rahn T."/>
            <person name="Kunzel S."/>
            <person name="Keller A."/>
            <person name="Neulinger S.C."/>
        </authorList>
    </citation>
    <scope>NUCLEOTIDE SEQUENCE [LARGE SCALE GENOMIC DNA]</scope>
    <source>
        <strain evidence="3 4">DSM 25653</strain>
    </source>
</reference>
<dbReference type="Proteomes" id="UP001138768">
    <property type="component" value="Unassembled WGS sequence"/>
</dbReference>
<evidence type="ECO:0000256" key="1">
    <source>
        <dbReference type="SAM" id="MobiDB-lite"/>
    </source>
</evidence>
<dbReference type="RefSeq" id="WP_200251245.1">
    <property type="nucleotide sequence ID" value="NZ_NRRY01000084.1"/>
</dbReference>
<evidence type="ECO:0000313" key="3">
    <source>
        <dbReference type="EMBL" id="MBK1621569.1"/>
    </source>
</evidence>
<dbReference type="EMBL" id="NRRY01000084">
    <property type="protein sequence ID" value="MBK1621569.1"/>
    <property type="molecule type" value="Genomic_DNA"/>
</dbReference>
<sequence>MSSSANSVFDDAWFVLARKGRARAPGAAPDRLAPSSLRSALLNAVRRKPQVMVKITSFARSKEGLAAHLDYISRNGENEVFDPSGDAFDTIGSQLGLAARDALQHYGRELATGPIEGESTGKKKTGRPRQRVSMNLMLSMPAGTDTGAFELAVRDFLNDQFQAHDRLFTFHDDRDHYHAHVVIGLQGTDGRWLNPRKHDLLAWRERFAASLERHGIPAEALPAYSRGKGKDGYRRDLHELSRRGTREGPIPSPSYEAETEARAIRRRAEAWTRIADHYAAHQDHEAANAIRDYVADHYDVRPELNPKPSTRAKSQNRER</sequence>
<organism evidence="3 4">
    <name type="scientific">Lamprobacter modestohalophilus</name>
    <dbReference type="NCBI Taxonomy" id="1064514"/>
    <lineage>
        <taxon>Bacteria</taxon>
        <taxon>Pseudomonadati</taxon>
        <taxon>Pseudomonadota</taxon>
        <taxon>Gammaproteobacteria</taxon>
        <taxon>Chromatiales</taxon>
        <taxon>Chromatiaceae</taxon>
        <taxon>Lamprobacter</taxon>
    </lineage>
</organism>
<evidence type="ECO:0000313" key="4">
    <source>
        <dbReference type="Proteomes" id="UP001138768"/>
    </source>
</evidence>
<dbReference type="InterPro" id="IPR005094">
    <property type="entry name" value="Endonuclease_MobA/VirD2"/>
</dbReference>
<keyword evidence="4" id="KW-1185">Reference proteome</keyword>
<dbReference type="AlphaFoldDB" id="A0A9X1B6Y0"/>
<accession>A0A9X1B6Y0</accession>
<protein>
    <recommendedName>
        <fullName evidence="2">MobA/VirD2-like nuclease domain-containing protein</fullName>
    </recommendedName>
</protein>
<dbReference type="Pfam" id="PF03432">
    <property type="entry name" value="Relaxase"/>
    <property type="match status" value="1"/>
</dbReference>
<feature type="region of interest" description="Disordered" evidence="1">
    <location>
        <begin position="110"/>
        <end position="130"/>
    </location>
</feature>
<evidence type="ECO:0000259" key="2">
    <source>
        <dbReference type="Pfam" id="PF03432"/>
    </source>
</evidence>
<comment type="caution">
    <text evidence="3">The sequence shown here is derived from an EMBL/GenBank/DDBJ whole genome shotgun (WGS) entry which is preliminary data.</text>
</comment>
<feature type="region of interest" description="Disordered" evidence="1">
    <location>
        <begin position="299"/>
        <end position="319"/>
    </location>
</feature>
<proteinExistence type="predicted"/>